<dbReference type="InterPro" id="IPR028082">
    <property type="entry name" value="Peripla_BP_I"/>
</dbReference>
<feature type="signal peptide" evidence="4">
    <location>
        <begin position="1"/>
        <end position="27"/>
    </location>
</feature>
<protein>
    <recommendedName>
        <fullName evidence="5">Periplasmic binding protein domain-containing protein</fullName>
    </recommendedName>
</protein>
<proteinExistence type="inferred from homology"/>
<comment type="similarity">
    <text evidence="2">Belongs to the bacterial solute-binding protein 2 family.</text>
</comment>
<dbReference type="PANTHER" id="PTHR46847">
    <property type="entry name" value="D-ALLOSE-BINDING PERIPLASMIC PROTEIN-RELATED"/>
    <property type="match status" value="1"/>
</dbReference>
<dbReference type="Pfam" id="PF13407">
    <property type="entry name" value="Peripla_BP_4"/>
    <property type="match status" value="1"/>
</dbReference>
<comment type="caution">
    <text evidence="6">The sequence shown here is derived from an EMBL/GenBank/DDBJ whole genome shotgun (WGS) entry which is preliminary data.</text>
</comment>
<dbReference type="Proteomes" id="UP000321577">
    <property type="component" value="Unassembled WGS sequence"/>
</dbReference>
<evidence type="ECO:0000256" key="3">
    <source>
        <dbReference type="ARBA" id="ARBA00022729"/>
    </source>
</evidence>
<dbReference type="SUPFAM" id="SSF53822">
    <property type="entry name" value="Periplasmic binding protein-like I"/>
    <property type="match status" value="1"/>
</dbReference>
<dbReference type="GO" id="GO:0030313">
    <property type="term" value="C:cell envelope"/>
    <property type="evidence" value="ECO:0007669"/>
    <property type="project" value="UniProtKB-SubCell"/>
</dbReference>
<evidence type="ECO:0000256" key="2">
    <source>
        <dbReference type="ARBA" id="ARBA00007639"/>
    </source>
</evidence>
<comment type="subcellular location">
    <subcellularLocation>
        <location evidence="1">Cell envelope</location>
    </subcellularLocation>
</comment>
<keyword evidence="3 4" id="KW-0732">Signal</keyword>
<dbReference type="PROSITE" id="PS51257">
    <property type="entry name" value="PROKAR_LIPOPROTEIN"/>
    <property type="match status" value="1"/>
</dbReference>
<dbReference type="AlphaFoldDB" id="A0A512MGH7"/>
<name>A0A512MGH7_9BACT</name>
<organism evidence="6 7">
    <name type="scientific">Brevifollis gellanilyticus</name>
    <dbReference type="NCBI Taxonomy" id="748831"/>
    <lineage>
        <taxon>Bacteria</taxon>
        <taxon>Pseudomonadati</taxon>
        <taxon>Verrucomicrobiota</taxon>
        <taxon>Verrucomicrobiia</taxon>
        <taxon>Verrucomicrobiales</taxon>
        <taxon>Verrucomicrobiaceae</taxon>
    </lineage>
</organism>
<sequence length="334" mass="35344">MITRRLTLLLLPLLPVILGACKREASAAAKAGTSRTIILLSAHGDRAYEMAQSQQLARLAFAREGSNLKVLDAKGDSKLQARQLDEAVAEKPAAILISAVEASALSAHVSDAVQAGALVIGLGENAASLPCSTVVQVAQRDLGKLAGELVAQSLTRKAQEEGKTEAVGRVVELRGDDHSAEAQARHEGFMEALQKVPGVILVHDAPANWTGQGGKDRIHEALRLQSQFDVVYCQSDAIALGAASALGEQRGQMMIIGTDGFRGDEGGLTLVAQGSIDASIYQPPLVDLAWQIIERRVSEPGFTPKPSYRVEATVITPKNVEDLRRGGFPALPAL</sequence>
<gene>
    <name evidence="6" type="ORF">BGE01nite_50970</name>
</gene>
<accession>A0A512MGH7</accession>
<feature type="domain" description="Periplasmic binding protein" evidence="5">
    <location>
        <begin position="52"/>
        <end position="285"/>
    </location>
</feature>
<evidence type="ECO:0000256" key="4">
    <source>
        <dbReference type="SAM" id="SignalP"/>
    </source>
</evidence>
<dbReference type="GO" id="GO:0030246">
    <property type="term" value="F:carbohydrate binding"/>
    <property type="evidence" value="ECO:0007669"/>
    <property type="project" value="UniProtKB-ARBA"/>
</dbReference>
<reference evidence="6 7" key="1">
    <citation type="submission" date="2019-07" db="EMBL/GenBank/DDBJ databases">
        <title>Whole genome shotgun sequence of Brevifollis gellanilyticus NBRC 108608.</title>
        <authorList>
            <person name="Hosoyama A."/>
            <person name="Uohara A."/>
            <person name="Ohji S."/>
            <person name="Ichikawa N."/>
        </authorList>
    </citation>
    <scope>NUCLEOTIDE SEQUENCE [LARGE SCALE GENOMIC DNA]</scope>
    <source>
        <strain evidence="6 7">NBRC 108608</strain>
    </source>
</reference>
<evidence type="ECO:0000256" key="1">
    <source>
        <dbReference type="ARBA" id="ARBA00004196"/>
    </source>
</evidence>
<feature type="chain" id="PRO_5022123713" description="Periplasmic binding protein domain-containing protein" evidence="4">
    <location>
        <begin position="28"/>
        <end position="334"/>
    </location>
</feature>
<dbReference type="PANTHER" id="PTHR46847:SF1">
    <property type="entry name" value="D-ALLOSE-BINDING PERIPLASMIC PROTEIN-RELATED"/>
    <property type="match status" value="1"/>
</dbReference>
<dbReference type="OrthoDB" id="9814427at2"/>
<dbReference type="EMBL" id="BKAG01000059">
    <property type="protein sequence ID" value="GEP45806.1"/>
    <property type="molecule type" value="Genomic_DNA"/>
</dbReference>
<evidence type="ECO:0000259" key="5">
    <source>
        <dbReference type="Pfam" id="PF13407"/>
    </source>
</evidence>
<keyword evidence="7" id="KW-1185">Reference proteome</keyword>
<evidence type="ECO:0000313" key="6">
    <source>
        <dbReference type="EMBL" id="GEP45806.1"/>
    </source>
</evidence>
<dbReference type="RefSeq" id="WP_146855036.1">
    <property type="nucleotide sequence ID" value="NZ_BKAG01000059.1"/>
</dbReference>
<dbReference type="Gene3D" id="3.40.50.2300">
    <property type="match status" value="2"/>
</dbReference>
<evidence type="ECO:0000313" key="7">
    <source>
        <dbReference type="Proteomes" id="UP000321577"/>
    </source>
</evidence>
<dbReference type="InterPro" id="IPR025997">
    <property type="entry name" value="SBP_2_dom"/>
</dbReference>